<dbReference type="EMBL" id="WJPP01000001">
    <property type="protein sequence ID" value="MRH77511.1"/>
    <property type="molecule type" value="Genomic_DNA"/>
</dbReference>
<evidence type="ECO:0000313" key="2">
    <source>
        <dbReference type="Proteomes" id="UP000433788"/>
    </source>
</evidence>
<dbReference type="AlphaFoldDB" id="A0A6N7QM85"/>
<reference evidence="1 2" key="1">
    <citation type="submission" date="2019-11" db="EMBL/GenBank/DDBJ databases">
        <authorList>
            <person name="Zhang X.Y."/>
        </authorList>
    </citation>
    <scope>NUCLEOTIDE SEQUENCE [LARGE SCALE GENOMIC DNA]</scope>
    <source>
        <strain evidence="1 2">C176</strain>
    </source>
</reference>
<sequence length="401" mass="43741">MNVALSATPAALAVEIDPSIALQNLPPEPLNRESAEILANVIADDLRRILGDEVMQAGIVVPAALYGITELIRPGLPMVELMLDLYRGSLRGGLFEPQLLALGSAAGRFAPPALAPQRAPGTGPLLLIPFSLVAPGPKIDAIRQSIESDLLEKGKPALLTDRTIRQLFGIEPLNLTYASFNDLSAMLKVQLDYVGFGALWSLLEASLYRPDEITIQKTDLRNLFIAHAGQVFSPFLTLDQWADSVESYEQWLKMQRQTMAMLKAHGVEFIECTAPDGIFAENVEVALSVAQAHAMANDQSFFEERSATDNTTGPIDQPNASHILLTEQWSDDLGPIAYTITLQTENGEVLAQLNDYPLRPDGAQDILQTWEKYAAAHDAELNVMKPKRILTAGNPPKLTGR</sequence>
<name>A0A6N7QM85_9GAMM</name>
<accession>A0A6N7QM85</accession>
<comment type="caution">
    <text evidence="1">The sequence shown here is derived from an EMBL/GenBank/DDBJ whole genome shotgun (WGS) entry which is preliminary data.</text>
</comment>
<dbReference type="Proteomes" id="UP000433788">
    <property type="component" value="Unassembled WGS sequence"/>
</dbReference>
<organism evidence="1 2">
    <name type="scientific">Spiribacter salilacus</name>
    <dbReference type="NCBI Taxonomy" id="2664894"/>
    <lineage>
        <taxon>Bacteria</taxon>
        <taxon>Pseudomonadati</taxon>
        <taxon>Pseudomonadota</taxon>
        <taxon>Gammaproteobacteria</taxon>
        <taxon>Chromatiales</taxon>
        <taxon>Ectothiorhodospiraceae</taxon>
        <taxon>Spiribacter</taxon>
    </lineage>
</organism>
<dbReference type="RefSeq" id="WP_153718556.1">
    <property type="nucleotide sequence ID" value="NZ_WJPP01000001.1"/>
</dbReference>
<keyword evidence="2" id="KW-1185">Reference proteome</keyword>
<evidence type="ECO:0000313" key="1">
    <source>
        <dbReference type="EMBL" id="MRH77511.1"/>
    </source>
</evidence>
<protein>
    <submittedName>
        <fullName evidence="1">Uncharacterized protein</fullName>
    </submittedName>
</protein>
<proteinExistence type="predicted"/>
<gene>
    <name evidence="1" type="ORF">GH984_02145</name>
</gene>